<dbReference type="SUPFAM" id="SSF88713">
    <property type="entry name" value="Glycoside hydrolase/deacetylase"/>
    <property type="match status" value="1"/>
</dbReference>
<evidence type="ECO:0000256" key="1">
    <source>
        <dbReference type="SAM" id="Phobius"/>
    </source>
</evidence>
<dbReference type="Proteomes" id="UP000593802">
    <property type="component" value="Chromosome"/>
</dbReference>
<dbReference type="EMBL" id="AP023366">
    <property type="protein sequence ID" value="BCJ85889.1"/>
    <property type="molecule type" value="Genomic_DNA"/>
</dbReference>
<keyword evidence="4" id="KW-1185">Reference proteome</keyword>
<dbReference type="RefSeq" id="WP_200759960.1">
    <property type="nucleotide sequence ID" value="NZ_AP023366.1"/>
</dbReference>
<keyword evidence="1" id="KW-1133">Transmembrane helix</keyword>
<dbReference type="CDD" id="cd10917">
    <property type="entry name" value="CE4_NodB_like_6s_7s"/>
    <property type="match status" value="1"/>
</dbReference>
<keyword evidence="1" id="KW-0812">Transmembrane</keyword>
<dbReference type="InterPro" id="IPR011330">
    <property type="entry name" value="Glyco_hydro/deAcase_b/a-brl"/>
</dbReference>
<dbReference type="InterPro" id="IPR002509">
    <property type="entry name" value="NODB_dom"/>
</dbReference>
<reference evidence="3 4" key="1">
    <citation type="submission" date="2020-08" db="EMBL/GenBank/DDBJ databases">
        <title>Complete Genome Sequence of Effusibacillus dendaii Strain skT53, Isolated from Farmland soil.</title>
        <authorList>
            <person name="Konishi T."/>
            <person name="Kawasaki H."/>
        </authorList>
    </citation>
    <scope>NUCLEOTIDE SEQUENCE [LARGE SCALE GENOMIC DNA]</scope>
    <source>
        <strain evidence="4">skT53</strain>
    </source>
</reference>
<dbReference type="KEGG" id="eff:skT53_08740"/>
<dbReference type="Pfam" id="PF01522">
    <property type="entry name" value="Polysacc_deac_1"/>
    <property type="match status" value="1"/>
</dbReference>
<dbReference type="GO" id="GO:0005975">
    <property type="term" value="P:carbohydrate metabolic process"/>
    <property type="evidence" value="ECO:0007669"/>
    <property type="project" value="InterPro"/>
</dbReference>
<keyword evidence="1" id="KW-0472">Membrane</keyword>
<dbReference type="Gene3D" id="3.20.20.370">
    <property type="entry name" value="Glycoside hydrolase/deacetylase"/>
    <property type="match status" value="1"/>
</dbReference>
<dbReference type="GO" id="GO:0016810">
    <property type="term" value="F:hydrolase activity, acting on carbon-nitrogen (but not peptide) bonds"/>
    <property type="evidence" value="ECO:0007669"/>
    <property type="project" value="InterPro"/>
</dbReference>
<dbReference type="PROSITE" id="PS51677">
    <property type="entry name" value="NODB"/>
    <property type="match status" value="1"/>
</dbReference>
<dbReference type="InterPro" id="IPR050248">
    <property type="entry name" value="Polysacc_deacetylase_ArnD"/>
</dbReference>
<evidence type="ECO:0000313" key="3">
    <source>
        <dbReference type="EMBL" id="BCJ85889.1"/>
    </source>
</evidence>
<protein>
    <recommendedName>
        <fullName evidence="2">NodB homology domain-containing protein</fullName>
    </recommendedName>
</protein>
<name>A0A7I8DAA2_9BACL</name>
<organism evidence="3 4">
    <name type="scientific">Effusibacillus dendaii</name>
    <dbReference type="NCBI Taxonomy" id="2743772"/>
    <lineage>
        <taxon>Bacteria</taxon>
        <taxon>Bacillati</taxon>
        <taxon>Bacillota</taxon>
        <taxon>Bacilli</taxon>
        <taxon>Bacillales</taxon>
        <taxon>Alicyclobacillaceae</taxon>
        <taxon>Effusibacillus</taxon>
    </lineage>
</organism>
<proteinExistence type="predicted"/>
<dbReference type="PANTHER" id="PTHR10587">
    <property type="entry name" value="GLYCOSYL TRANSFERASE-RELATED"/>
    <property type="match status" value="1"/>
</dbReference>
<dbReference type="AlphaFoldDB" id="A0A7I8DAA2"/>
<evidence type="ECO:0000259" key="2">
    <source>
        <dbReference type="PROSITE" id="PS51677"/>
    </source>
</evidence>
<sequence>MVDRRPYWKTVLILLIIFASVVFAWIMRLREPQTMMARVPDKMVALTFDDGPDPRFTPAVLQILKARNLSATFFIIGQNASEHPELVQEIAKDGHIVANHSYTHPHLENLTKDQVDSQLSETDHVLQQILGPGAPVPVYFRPPRGNLSSNIEETASEMNKQIILWNVCVENHTTTTPKEVEKRVMKLIDQNHGGVLLAHDGGLDRTLTIQSLPLILDDLKREGYQIVPLPVYLHTRSQM</sequence>
<gene>
    <name evidence="3" type="ORF">skT53_08740</name>
</gene>
<feature type="domain" description="NodB homology" evidence="2">
    <location>
        <begin position="42"/>
        <end position="227"/>
    </location>
</feature>
<feature type="transmembrane region" description="Helical" evidence="1">
    <location>
        <begin position="6"/>
        <end position="26"/>
    </location>
</feature>
<evidence type="ECO:0000313" key="4">
    <source>
        <dbReference type="Proteomes" id="UP000593802"/>
    </source>
</evidence>
<accession>A0A7I8DAA2</accession>